<keyword evidence="2" id="KW-1015">Disulfide bond</keyword>
<feature type="chain" id="PRO_5042254113" description="Cutinase" evidence="3">
    <location>
        <begin position="27"/>
        <end position="242"/>
    </location>
</feature>
<keyword evidence="1" id="KW-0378">Hydrolase</keyword>
<organism evidence="4 5">
    <name type="scientific">Penicillium daleae</name>
    <dbReference type="NCBI Taxonomy" id="63821"/>
    <lineage>
        <taxon>Eukaryota</taxon>
        <taxon>Fungi</taxon>
        <taxon>Dikarya</taxon>
        <taxon>Ascomycota</taxon>
        <taxon>Pezizomycotina</taxon>
        <taxon>Eurotiomycetes</taxon>
        <taxon>Eurotiomycetidae</taxon>
        <taxon>Eurotiales</taxon>
        <taxon>Aspergillaceae</taxon>
        <taxon>Penicillium</taxon>
    </lineage>
</organism>
<evidence type="ECO:0008006" key="6">
    <source>
        <dbReference type="Google" id="ProtNLM"/>
    </source>
</evidence>
<evidence type="ECO:0000256" key="2">
    <source>
        <dbReference type="ARBA" id="ARBA00023157"/>
    </source>
</evidence>
<feature type="signal peptide" evidence="3">
    <location>
        <begin position="1"/>
        <end position="26"/>
    </location>
</feature>
<dbReference type="GO" id="GO:0052689">
    <property type="term" value="F:carboxylic ester hydrolase activity"/>
    <property type="evidence" value="ECO:0007669"/>
    <property type="project" value="UniProtKB-ARBA"/>
</dbReference>
<dbReference type="PANTHER" id="PTHR33630">
    <property type="entry name" value="CUTINASE RV1984C-RELATED-RELATED"/>
    <property type="match status" value="1"/>
</dbReference>
<dbReference type="SUPFAM" id="SSF53474">
    <property type="entry name" value="alpha/beta-Hydrolases"/>
    <property type="match status" value="1"/>
</dbReference>
<dbReference type="AlphaFoldDB" id="A0AAD6C4V0"/>
<evidence type="ECO:0000313" key="4">
    <source>
        <dbReference type="EMBL" id="KAJ5444816.1"/>
    </source>
</evidence>
<reference evidence="4" key="2">
    <citation type="journal article" date="2023" name="IMA Fungus">
        <title>Comparative genomic study of the Penicillium genus elucidates a diverse pangenome and 15 lateral gene transfer events.</title>
        <authorList>
            <person name="Petersen C."/>
            <person name="Sorensen T."/>
            <person name="Nielsen M.R."/>
            <person name="Sondergaard T.E."/>
            <person name="Sorensen J.L."/>
            <person name="Fitzpatrick D.A."/>
            <person name="Frisvad J.C."/>
            <person name="Nielsen K.L."/>
        </authorList>
    </citation>
    <scope>NUCLEOTIDE SEQUENCE</scope>
    <source>
        <strain evidence="4">IBT 16125</strain>
    </source>
</reference>
<protein>
    <recommendedName>
        <fullName evidence="6">Cutinase</fullName>
    </recommendedName>
</protein>
<evidence type="ECO:0000256" key="1">
    <source>
        <dbReference type="ARBA" id="ARBA00022801"/>
    </source>
</evidence>
<dbReference type="SMART" id="SM01110">
    <property type="entry name" value="Cutinase"/>
    <property type="match status" value="1"/>
</dbReference>
<proteinExistence type="predicted"/>
<dbReference type="GO" id="GO:0072330">
    <property type="term" value="P:monocarboxylic acid biosynthetic process"/>
    <property type="evidence" value="ECO:0007669"/>
    <property type="project" value="UniProtKB-ARBA"/>
</dbReference>
<comment type="caution">
    <text evidence="4">The sequence shown here is derived from an EMBL/GenBank/DDBJ whole genome shotgun (WGS) entry which is preliminary data.</text>
</comment>
<evidence type="ECO:0000313" key="5">
    <source>
        <dbReference type="Proteomes" id="UP001213681"/>
    </source>
</evidence>
<dbReference type="Proteomes" id="UP001213681">
    <property type="component" value="Unassembled WGS sequence"/>
</dbReference>
<sequence>MLGGIRFYCLAIFAIASGLFFQQVNGQSVPPGQCATGVHAIMARGQAATGETGFDPLNVMISLQDLILKQIPGSTSLGLPYQYGAQDKFVAVHDGAQMLQNYVTSYVASCPKSRIVVVGYSLGACLAMDAICGTSSLGLIPVTALDSKYSSNAWAVIGVIAYGDETYVPLQQWNVGTCDIGLGLFPRLAPWTCEPFAASIHSYCDIGDNQCCSPYPLDNNAAHHAYVAKYDQDVVDFIKSRL</sequence>
<gene>
    <name evidence="4" type="ORF">N7458_008688</name>
</gene>
<dbReference type="Gene3D" id="3.40.50.1820">
    <property type="entry name" value="alpha/beta hydrolase"/>
    <property type="match status" value="1"/>
</dbReference>
<dbReference type="EMBL" id="JAPVEA010000007">
    <property type="protein sequence ID" value="KAJ5444816.1"/>
    <property type="molecule type" value="Genomic_DNA"/>
</dbReference>
<dbReference type="PANTHER" id="PTHR33630:SF9">
    <property type="entry name" value="CUTINASE 4"/>
    <property type="match status" value="1"/>
</dbReference>
<dbReference type="InterPro" id="IPR000675">
    <property type="entry name" value="Cutinase/axe"/>
</dbReference>
<dbReference type="RefSeq" id="XP_056764896.1">
    <property type="nucleotide sequence ID" value="XM_056912070.1"/>
</dbReference>
<dbReference type="GO" id="GO:0017000">
    <property type="term" value="P:antibiotic biosynthetic process"/>
    <property type="evidence" value="ECO:0007669"/>
    <property type="project" value="UniProtKB-ARBA"/>
</dbReference>
<reference evidence="4" key="1">
    <citation type="submission" date="2022-12" db="EMBL/GenBank/DDBJ databases">
        <authorList>
            <person name="Petersen C."/>
        </authorList>
    </citation>
    <scope>NUCLEOTIDE SEQUENCE</scope>
    <source>
        <strain evidence="4">IBT 16125</strain>
    </source>
</reference>
<dbReference type="GeneID" id="81602313"/>
<accession>A0AAD6C4V0</accession>
<evidence type="ECO:0000256" key="3">
    <source>
        <dbReference type="SAM" id="SignalP"/>
    </source>
</evidence>
<keyword evidence="5" id="KW-1185">Reference proteome</keyword>
<dbReference type="InterPro" id="IPR029058">
    <property type="entry name" value="AB_hydrolase_fold"/>
</dbReference>
<dbReference type="Pfam" id="PF01083">
    <property type="entry name" value="Cutinase"/>
    <property type="match status" value="1"/>
</dbReference>
<name>A0AAD6C4V0_9EURO</name>
<keyword evidence="3" id="KW-0732">Signal</keyword>